<dbReference type="InterPro" id="IPR034361">
    <property type="entry name" value="PHIP1_RRM1"/>
</dbReference>
<feature type="region of interest" description="Disordered" evidence="4">
    <location>
        <begin position="160"/>
        <end position="204"/>
    </location>
</feature>
<feature type="region of interest" description="Disordered" evidence="4">
    <location>
        <begin position="14"/>
        <end position="106"/>
    </location>
</feature>
<feature type="domain" description="RRM" evidence="5">
    <location>
        <begin position="321"/>
        <end position="397"/>
    </location>
</feature>
<dbReference type="GO" id="GO:0009920">
    <property type="term" value="P:cell plate formation involved in plant-type cell wall biogenesis"/>
    <property type="evidence" value="ECO:0007669"/>
    <property type="project" value="EnsemblPlants"/>
</dbReference>
<dbReference type="SUPFAM" id="SSF54928">
    <property type="entry name" value="RNA-binding domain, RBD"/>
    <property type="match status" value="2"/>
</dbReference>
<keyword evidence="2" id="KW-0863">Zinc-finger</keyword>
<dbReference type="Proteomes" id="UP001157006">
    <property type="component" value="Chromosome 3"/>
</dbReference>
<feature type="compositionally biased region" description="Basic residues" evidence="4">
    <location>
        <begin position="160"/>
        <end position="174"/>
    </location>
</feature>
<dbReference type="PROSITE" id="PS50158">
    <property type="entry name" value="ZF_CCHC"/>
    <property type="match status" value="1"/>
</dbReference>
<dbReference type="InterPro" id="IPR012677">
    <property type="entry name" value="Nucleotide-bd_a/b_plait_sf"/>
</dbReference>
<evidence type="ECO:0000313" key="8">
    <source>
        <dbReference type="Proteomes" id="UP001157006"/>
    </source>
</evidence>
<sequence>MVLSNKKLKQKLRAELTLNQTNPESNPSSSSSNSFKLLLHSSTNKPILSKREKLRKIRPLQQTQTNEDEAAKKEKEIGVEGLGKKNNKKRKIKAVKQSDDDDMGDEVVVKKGKVKVEKKNGDVGDEVVVKKGKVKVENQNDDVGDEVVVKFMKQSVKKEKQKKKNLLKKKRKKAKAAEENGKVKTGDENGEVTTAEGSGSNHQEEMSELTTELANTNITTSQENGDAATKVYVGGIPYYSSEDDIHSYFESCGTITEINCMTFPDTGKFRGIAIIVFKTEAAAKRALALDGSDMGGLFLKIQPYKATQTTRFTPELKEGYNRIYVGSLSWEITEEELRKFFSNCNIKSIRLGKDKETGEFRGYAHVDFSDSKSLKTALALDQSVLFGRPVRISCAVPLNKKPGAGEKPVAGSKPNAVEKPVAGFKPSAVEKSVAGFKPSAVEKSVAGFKPSAVEKLVAGSGEKSFAVSKPGAGEKSFAASKPGVGEKSYAGSKPSAGEKSVAGDKFVAVEEPTVEKPITVVASGKKKNRMCYGCRQKGHNLSECPNPQIVTSTTI</sequence>
<organism evidence="7 8">
    <name type="scientific">Vicia faba</name>
    <name type="common">Broad bean</name>
    <name type="synonym">Faba vulgaris</name>
    <dbReference type="NCBI Taxonomy" id="3906"/>
    <lineage>
        <taxon>Eukaryota</taxon>
        <taxon>Viridiplantae</taxon>
        <taxon>Streptophyta</taxon>
        <taxon>Embryophyta</taxon>
        <taxon>Tracheophyta</taxon>
        <taxon>Spermatophyta</taxon>
        <taxon>Magnoliopsida</taxon>
        <taxon>eudicotyledons</taxon>
        <taxon>Gunneridae</taxon>
        <taxon>Pentapetalae</taxon>
        <taxon>rosids</taxon>
        <taxon>fabids</taxon>
        <taxon>Fabales</taxon>
        <taxon>Fabaceae</taxon>
        <taxon>Papilionoideae</taxon>
        <taxon>50 kb inversion clade</taxon>
        <taxon>NPAAA clade</taxon>
        <taxon>Hologalegina</taxon>
        <taxon>IRL clade</taxon>
        <taxon>Fabeae</taxon>
        <taxon>Vicia</taxon>
    </lineage>
</organism>
<feature type="compositionally biased region" description="Basic residues" evidence="4">
    <location>
        <begin position="85"/>
        <end position="94"/>
    </location>
</feature>
<dbReference type="PROSITE" id="PS50102">
    <property type="entry name" value="RRM"/>
    <property type="match status" value="2"/>
</dbReference>
<dbReference type="InterPro" id="IPR035979">
    <property type="entry name" value="RBD_domain_sf"/>
</dbReference>
<dbReference type="Gene3D" id="3.30.70.330">
    <property type="match status" value="2"/>
</dbReference>
<feature type="domain" description="CCHC-type" evidence="6">
    <location>
        <begin position="531"/>
        <end position="546"/>
    </location>
</feature>
<reference evidence="7 8" key="1">
    <citation type="submission" date="2023-01" db="EMBL/GenBank/DDBJ databases">
        <authorList>
            <person name="Kreplak J."/>
        </authorList>
    </citation>
    <scope>NUCLEOTIDE SEQUENCE [LARGE SCALE GENOMIC DNA]</scope>
</reference>
<dbReference type="GO" id="GO:0003729">
    <property type="term" value="F:mRNA binding"/>
    <property type="evidence" value="ECO:0007669"/>
    <property type="project" value="EnsemblPlants"/>
</dbReference>
<dbReference type="GO" id="GO:0009524">
    <property type="term" value="C:phragmoplast"/>
    <property type="evidence" value="ECO:0007669"/>
    <property type="project" value="EnsemblPlants"/>
</dbReference>
<dbReference type="CDD" id="cd12271">
    <property type="entry name" value="RRM1_PHIP1"/>
    <property type="match status" value="1"/>
</dbReference>
<feature type="compositionally biased region" description="Basic and acidic residues" evidence="4">
    <location>
        <begin position="69"/>
        <end position="78"/>
    </location>
</feature>
<dbReference type="InterPro" id="IPR001878">
    <property type="entry name" value="Znf_CCHC"/>
</dbReference>
<evidence type="ECO:0000259" key="5">
    <source>
        <dbReference type="PROSITE" id="PS50102"/>
    </source>
</evidence>
<keyword evidence="8" id="KW-1185">Reference proteome</keyword>
<feature type="compositionally biased region" description="Low complexity" evidence="4">
    <location>
        <begin position="25"/>
        <end position="42"/>
    </location>
</feature>
<feature type="region of interest" description="Disordered" evidence="4">
    <location>
        <begin position="467"/>
        <end position="499"/>
    </location>
</feature>
<dbReference type="Pfam" id="PF00076">
    <property type="entry name" value="RRM_1"/>
    <property type="match status" value="2"/>
</dbReference>
<feature type="compositionally biased region" description="Polar residues" evidence="4">
    <location>
        <begin position="191"/>
        <end position="201"/>
    </location>
</feature>
<dbReference type="SMART" id="SM00360">
    <property type="entry name" value="RRM"/>
    <property type="match status" value="2"/>
</dbReference>
<gene>
    <name evidence="7" type="ORF">VFH_III002280</name>
</gene>
<feature type="compositionally biased region" description="Basic and acidic residues" evidence="4">
    <location>
        <begin position="175"/>
        <end position="187"/>
    </location>
</feature>
<dbReference type="PANTHER" id="PTHR23236">
    <property type="entry name" value="EUKARYOTIC TRANSLATION INITIATION FACTOR 4B/4H"/>
    <property type="match status" value="1"/>
</dbReference>
<keyword evidence="2" id="KW-0479">Metal-binding</keyword>
<dbReference type="AlphaFoldDB" id="A0AAV0ZT88"/>
<dbReference type="InterPro" id="IPR036875">
    <property type="entry name" value="Znf_CCHC_sf"/>
</dbReference>
<dbReference type="GO" id="GO:0000914">
    <property type="term" value="P:phragmoplast assembly"/>
    <property type="evidence" value="ECO:0007669"/>
    <property type="project" value="EnsemblPlants"/>
</dbReference>
<name>A0AAV0ZT88_VICFA</name>
<evidence type="ECO:0000313" key="7">
    <source>
        <dbReference type="EMBL" id="CAI8601600.1"/>
    </source>
</evidence>
<evidence type="ECO:0000256" key="2">
    <source>
        <dbReference type="PROSITE-ProRule" id="PRU00047"/>
    </source>
</evidence>
<evidence type="ECO:0000256" key="3">
    <source>
        <dbReference type="PROSITE-ProRule" id="PRU00176"/>
    </source>
</evidence>
<dbReference type="InterPro" id="IPR000504">
    <property type="entry name" value="RRM_dom"/>
</dbReference>
<evidence type="ECO:0000259" key="6">
    <source>
        <dbReference type="PROSITE" id="PS50158"/>
    </source>
</evidence>
<dbReference type="PANTHER" id="PTHR23236:SF24">
    <property type="entry name" value="PHRAGMOPLASTIN INTERACTING PROTEIN 1"/>
    <property type="match status" value="1"/>
</dbReference>
<dbReference type="EMBL" id="OX451738">
    <property type="protein sequence ID" value="CAI8601600.1"/>
    <property type="molecule type" value="Genomic_DNA"/>
</dbReference>
<feature type="domain" description="RRM" evidence="5">
    <location>
        <begin position="229"/>
        <end position="306"/>
    </location>
</feature>
<protein>
    <submittedName>
        <fullName evidence="7">Uncharacterized protein</fullName>
    </submittedName>
</protein>
<dbReference type="GO" id="GO:0008270">
    <property type="term" value="F:zinc ion binding"/>
    <property type="evidence" value="ECO:0007669"/>
    <property type="project" value="UniProtKB-KW"/>
</dbReference>
<keyword evidence="2" id="KW-0862">Zinc</keyword>
<keyword evidence="1 3" id="KW-0694">RNA-binding</keyword>
<evidence type="ECO:0000256" key="4">
    <source>
        <dbReference type="SAM" id="MobiDB-lite"/>
    </source>
</evidence>
<dbReference type="SUPFAM" id="SSF57756">
    <property type="entry name" value="Retrovirus zinc finger-like domains"/>
    <property type="match status" value="1"/>
</dbReference>
<evidence type="ECO:0000256" key="1">
    <source>
        <dbReference type="ARBA" id="ARBA00022884"/>
    </source>
</evidence>
<proteinExistence type="predicted"/>
<accession>A0AAV0ZT88</accession>